<accession>A0A2P2NVV8</accession>
<organism evidence="1">
    <name type="scientific">Rhizophora mucronata</name>
    <name type="common">Asiatic mangrove</name>
    <dbReference type="NCBI Taxonomy" id="61149"/>
    <lineage>
        <taxon>Eukaryota</taxon>
        <taxon>Viridiplantae</taxon>
        <taxon>Streptophyta</taxon>
        <taxon>Embryophyta</taxon>
        <taxon>Tracheophyta</taxon>
        <taxon>Spermatophyta</taxon>
        <taxon>Magnoliopsida</taxon>
        <taxon>eudicotyledons</taxon>
        <taxon>Gunneridae</taxon>
        <taxon>Pentapetalae</taxon>
        <taxon>rosids</taxon>
        <taxon>fabids</taxon>
        <taxon>Malpighiales</taxon>
        <taxon>Rhizophoraceae</taxon>
        <taxon>Rhizophora</taxon>
    </lineage>
</organism>
<name>A0A2P2NVV8_RHIMU</name>
<proteinExistence type="predicted"/>
<reference evidence="1" key="1">
    <citation type="submission" date="2018-02" db="EMBL/GenBank/DDBJ databases">
        <title>Rhizophora mucronata_Transcriptome.</title>
        <authorList>
            <person name="Meera S.P."/>
            <person name="Sreeshan A."/>
            <person name="Augustine A."/>
        </authorList>
    </citation>
    <scope>NUCLEOTIDE SEQUENCE</scope>
    <source>
        <tissue evidence="1">Leaf</tissue>
    </source>
</reference>
<dbReference type="EMBL" id="GGEC01066158">
    <property type="protein sequence ID" value="MBX46642.1"/>
    <property type="molecule type" value="Transcribed_RNA"/>
</dbReference>
<sequence>MMEMARKLKS</sequence>
<evidence type="ECO:0000313" key="1">
    <source>
        <dbReference type="EMBL" id="MBX46642.1"/>
    </source>
</evidence>
<protein>
    <submittedName>
        <fullName evidence="1">Uncharacterized protein</fullName>
    </submittedName>
</protein>